<name>A0ABW1VD40_9MICO</name>
<evidence type="ECO:0000256" key="3">
    <source>
        <dbReference type="ARBA" id="ARBA00022989"/>
    </source>
</evidence>
<evidence type="ECO:0000256" key="4">
    <source>
        <dbReference type="ARBA" id="ARBA00023136"/>
    </source>
</evidence>
<evidence type="ECO:0000256" key="1">
    <source>
        <dbReference type="ARBA" id="ARBA00004127"/>
    </source>
</evidence>
<feature type="domain" description="DUF202" evidence="6">
    <location>
        <begin position="11"/>
        <end position="74"/>
    </location>
</feature>
<feature type="transmembrane region" description="Helical" evidence="5">
    <location>
        <begin position="87"/>
        <end position="108"/>
    </location>
</feature>
<dbReference type="Proteomes" id="UP001596306">
    <property type="component" value="Unassembled WGS sequence"/>
</dbReference>
<reference evidence="8" key="1">
    <citation type="journal article" date="2019" name="Int. J. Syst. Evol. Microbiol.">
        <title>The Global Catalogue of Microorganisms (GCM) 10K type strain sequencing project: providing services to taxonomists for standard genome sequencing and annotation.</title>
        <authorList>
            <consortium name="The Broad Institute Genomics Platform"/>
            <consortium name="The Broad Institute Genome Sequencing Center for Infectious Disease"/>
            <person name="Wu L."/>
            <person name="Ma J."/>
        </authorList>
    </citation>
    <scope>NUCLEOTIDE SEQUENCE [LARGE SCALE GENOMIC DNA]</scope>
    <source>
        <strain evidence="8">CCUG 43304</strain>
    </source>
</reference>
<dbReference type="RefSeq" id="WP_386727047.1">
    <property type="nucleotide sequence ID" value="NZ_JBHSTP010000001.1"/>
</dbReference>
<feature type="transmembrane region" description="Helical" evidence="5">
    <location>
        <begin position="42"/>
        <end position="66"/>
    </location>
</feature>
<evidence type="ECO:0000259" key="6">
    <source>
        <dbReference type="Pfam" id="PF02656"/>
    </source>
</evidence>
<keyword evidence="3 5" id="KW-1133">Transmembrane helix</keyword>
<comment type="subcellular location">
    <subcellularLocation>
        <location evidence="1">Endomembrane system</location>
        <topology evidence="1">Multi-pass membrane protein</topology>
    </subcellularLocation>
</comment>
<evidence type="ECO:0000313" key="7">
    <source>
        <dbReference type="EMBL" id="MFC6354931.1"/>
    </source>
</evidence>
<gene>
    <name evidence="7" type="ORF">ACFQB0_02225</name>
</gene>
<organism evidence="7 8">
    <name type="scientific">Luethyella okanaganae</name>
    <dbReference type="NCBI Taxonomy" id="69372"/>
    <lineage>
        <taxon>Bacteria</taxon>
        <taxon>Bacillati</taxon>
        <taxon>Actinomycetota</taxon>
        <taxon>Actinomycetes</taxon>
        <taxon>Micrococcales</taxon>
        <taxon>Microbacteriaceae</taxon>
        <taxon>Luethyella</taxon>
    </lineage>
</organism>
<evidence type="ECO:0000256" key="5">
    <source>
        <dbReference type="SAM" id="Phobius"/>
    </source>
</evidence>
<dbReference type="InterPro" id="IPR003807">
    <property type="entry name" value="DUF202"/>
</dbReference>
<evidence type="ECO:0000256" key="2">
    <source>
        <dbReference type="ARBA" id="ARBA00022692"/>
    </source>
</evidence>
<evidence type="ECO:0000313" key="8">
    <source>
        <dbReference type="Proteomes" id="UP001596306"/>
    </source>
</evidence>
<dbReference type="Pfam" id="PF02656">
    <property type="entry name" value="DUF202"/>
    <property type="match status" value="1"/>
</dbReference>
<comment type="caution">
    <text evidence="7">The sequence shown here is derived from an EMBL/GenBank/DDBJ whole genome shotgun (WGS) entry which is preliminary data.</text>
</comment>
<sequence length="110" mass="11160">MTSATASPARDPGLQPERTALAWSRTALAISVNALLSVRAGLVGGATAFIVVGVLLLAAAAASVVYGNVRRHQLLRTDVPVRPHAGAMLAAAIVTTFACAAGVASVLYEH</sequence>
<keyword evidence="4 5" id="KW-0472">Membrane</keyword>
<proteinExistence type="predicted"/>
<keyword evidence="8" id="KW-1185">Reference proteome</keyword>
<keyword evidence="2 5" id="KW-0812">Transmembrane</keyword>
<accession>A0ABW1VD40</accession>
<dbReference type="EMBL" id="JBHSTP010000001">
    <property type="protein sequence ID" value="MFC6354931.1"/>
    <property type="molecule type" value="Genomic_DNA"/>
</dbReference>
<protein>
    <submittedName>
        <fullName evidence="7">DUF202 domain-containing protein</fullName>
    </submittedName>
</protein>